<reference evidence="4" key="2">
    <citation type="journal article" date="2023" name="IMA Fungus">
        <title>Comparative genomic study of the Penicillium genus elucidates a diverse pangenome and 15 lateral gene transfer events.</title>
        <authorList>
            <person name="Petersen C."/>
            <person name="Sorensen T."/>
            <person name="Nielsen M.R."/>
            <person name="Sondergaard T.E."/>
            <person name="Sorensen J.L."/>
            <person name="Fitzpatrick D.A."/>
            <person name="Frisvad J.C."/>
            <person name="Nielsen K.L."/>
        </authorList>
    </citation>
    <scope>NUCLEOTIDE SEQUENCE</scope>
    <source>
        <strain evidence="4">IBT 16125</strain>
    </source>
</reference>
<name>A0AAD6G0B2_9EURO</name>
<dbReference type="EMBL" id="JAPVEA010000008">
    <property type="protein sequence ID" value="KAJ5439706.1"/>
    <property type="molecule type" value="Genomic_DNA"/>
</dbReference>
<evidence type="ECO:0000256" key="1">
    <source>
        <dbReference type="ARBA" id="ARBA00022741"/>
    </source>
</evidence>
<dbReference type="Gene3D" id="3.90.640.10">
    <property type="entry name" value="Actin, Chain A, domain 4"/>
    <property type="match status" value="1"/>
</dbReference>
<dbReference type="Pfam" id="PF00012">
    <property type="entry name" value="HSP70"/>
    <property type="match status" value="1"/>
</dbReference>
<accession>A0AAD6G0B2</accession>
<dbReference type="RefSeq" id="XP_056762935.1">
    <property type="nucleotide sequence ID" value="XM_056914086.1"/>
</dbReference>
<gene>
    <name evidence="4" type="ORF">N7458_010704</name>
</gene>
<dbReference type="AlphaFoldDB" id="A0AAD6G0B2"/>
<protein>
    <submittedName>
        <fullName evidence="4">Actin-like ATPase domain-containing protein</fullName>
    </submittedName>
</protein>
<dbReference type="Proteomes" id="UP001213681">
    <property type="component" value="Unassembled WGS sequence"/>
</dbReference>
<proteinExistence type="predicted"/>
<dbReference type="CDD" id="cd10170">
    <property type="entry name" value="ASKHA_NBD_HSP70"/>
    <property type="match status" value="1"/>
</dbReference>
<dbReference type="GO" id="GO:0140662">
    <property type="term" value="F:ATP-dependent protein folding chaperone"/>
    <property type="evidence" value="ECO:0007669"/>
    <property type="project" value="InterPro"/>
</dbReference>
<dbReference type="GeneID" id="81604329"/>
<dbReference type="PANTHER" id="PTHR14187:SF81">
    <property type="entry name" value="HSP70 FAMILY PROTEIN (AFU_ORTHOLOGUE AFUA_4G14040)"/>
    <property type="match status" value="1"/>
</dbReference>
<dbReference type="GO" id="GO:0005524">
    <property type="term" value="F:ATP binding"/>
    <property type="evidence" value="ECO:0007669"/>
    <property type="project" value="UniProtKB-KW"/>
</dbReference>
<dbReference type="SUPFAM" id="SSF53067">
    <property type="entry name" value="Actin-like ATPase domain"/>
    <property type="match status" value="2"/>
</dbReference>
<keyword evidence="3" id="KW-0175">Coiled coil</keyword>
<feature type="coiled-coil region" evidence="3">
    <location>
        <begin position="351"/>
        <end position="378"/>
    </location>
</feature>
<evidence type="ECO:0000256" key="3">
    <source>
        <dbReference type="SAM" id="Coils"/>
    </source>
</evidence>
<dbReference type="PANTHER" id="PTHR14187">
    <property type="entry name" value="ALPHA KINASE/ELONGATION FACTOR 2 KINASE"/>
    <property type="match status" value="1"/>
</dbReference>
<keyword evidence="2" id="KW-0067">ATP-binding</keyword>
<organism evidence="4 5">
    <name type="scientific">Penicillium daleae</name>
    <dbReference type="NCBI Taxonomy" id="63821"/>
    <lineage>
        <taxon>Eukaryota</taxon>
        <taxon>Fungi</taxon>
        <taxon>Dikarya</taxon>
        <taxon>Ascomycota</taxon>
        <taxon>Pezizomycotina</taxon>
        <taxon>Eurotiomycetes</taxon>
        <taxon>Eurotiomycetidae</taxon>
        <taxon>Eurotiales</taxon>
        <taxon>Aspergillaceae</taxon>
        <taxon>Penicillium</taxon>
    </lineage>
</organism>
<comment type="caution">
    <text evidence="4">The sequence shown here is derived from an EMBL/GenBank/DDBJ whole genome shotgun (WGS) entry which is preliminary data.</text>
</comment>
<dbReference type="InterPro" id="IPR043129">
    <property type="entry name" value="ATPase_NBD"/>
</dbReference>
<dbReference type="InterPro" id="IPR013126">
    <property type="entry name" value="Hsp_70_fam"/>
</dbReference>
<keyword evidence="1" id="KW-0547">Nucleotide-binding</keyword>
<keyword evidence="5" id="KW-1185">Reference proteome</keyword>
<evidence type="ECO:0000313" key="5">
    <source>
        <dbReference type="Proteomes" id="UP001213681"/>
    </source>
</evidence>
<dbReference type="Gene3D" id="3.30.420.40">
    <property type="match status" value="2"/>
</dbReference>
<evidence type="ECO:0000313" key="4">
    <source>
        <dbReference type="EMBL" id="KAJ5439706.1"/>
    </source>
</evidence>
<evidence type="ECO:0000256" key="2">
    <source>
        <dbReference type="ARBA" id="ARBA00022840"/>
    </source>
</evidence>
<sequence>MACEQDIIVGIDFGTTFSGPSFQKVHNLSSRPIVDSDFTGIAFIIPPYDRVDNPSREIQIFQSWEAEKGSDKTPSILAYSEESPSLPLSPWKLQTLAQPAESLSWFKLLLDEELDIENWIREVQGWASSRGIFYIPEGMTALQVITDFLGCLRDALWKRLRTAVNTSEVNFDTTHIQFWFTVPVSWSDTTRALMREAIRNAGFSTRDGDEVHLLTEPQAAMTFALADKSLFLVGDGVIICDCGGGTVDLASYQISHDNPLIFDELAHSNGELCGSTLIDREFYRLMCERFGDAFRNLPREKISPSSAFMKAFEKIKCKFDKSTGTIHRLSLIMSIEKPLNAKCADLEVFFNNALAKIAKALQHQIEEANNSAREIMINKIILVGGFSLSPYLYRNLQRLFGSSYIIHRPNMGSGFVGIRRLPASN</sequence>
<reference evidence="4" key="1">
    <citation type="submission" date="2022-12" db="EMBL/GenBank/DDBJ databases">
        <authorList>
            <person name="Petersen C."/>
        </authorList>
    </citation>
    <scope>NUCLEOTIDE SEQUENCE</scope>
    <source>
        <strain evidence="4">IBT 16125</strain>
    </source>
</reference>